<evidence type="ECO:0000256" key="2">
    <source>
        <dbReference type="SAM" id="SignalP"/>
    </source>
</evidence>
<name>A0ABV8UC79_9PROT</name>
<feature type="chain" id="PRO_5046831385" evidence="2">
    <location>
        <begin position="23"/>
        <end position="482"/>
    </location>
</feature>
<sequence>MTRLFFPFLVSLALAVPAAAFDAVTPPLPEGLEDTKDQEKKEEPALPPGLFGEAPPSLPPGLGGTPDTDAANKMDSRDSGFHGLDLTGFAETRLGFRTQSDPNQKAASIAEARLQLSFEKAFSLGTLSVTGDLLFDPVAGSYKPRLESGRGAIDLREANFLARPTSFADLKIGRQVLTWGTGDLLFINDMFPKDWNAFFIGRDEEYLKAPSDAVKLAMFSDFANLDVVYTPRFDADRYIDGRRLSYFHPGYNSVVGRNAVVNANRPDSWFSEDEIALRLHRNIGAAEVAVYFYDGYQKSPNSMDPVSGQATFPRLRTYGASLRKPMFSGITNIEIGFYDSRGDNAGTNPFVPNGEFRFLAGYERELASELTGSVQYYLEHMADYDAYRTTLPAGFAAKDKNRHVLTARLTKLAMNQTLTWSLFAYYSPSDQDAYLRPKVSYKLTDAWLLEGGANWFIGKNDYNFFGQFERNSNIFAAVRYSF</sequence>
<gene>
    <name evidence="3" type="ORF">ACFO5Q_11625</name>
</gene>
<keyword evidence="2" id="KW-0732">Signal</keyword>
<comment type="caution">
    <text evidence="3">The sequence shown here is derived from an EMBL/GenBank/DDBJ whole genome shotgun (WGS) entry which is preliminary data.</text>
</comment>
<organism evidence="3 4">
    <name type="scientific">Kordiimonas lipolytica</name>
    <dbReference type="NCBI Taxonomy" id="1662421"/>
    <lineage>
        <taxon>Bacteria</taxon>
        <taxon>Pseudomonadati</taxon>
        <taxon>Pseudomonadota</taxon>
        <taxon>Alphaproteobacteria</taxon>
        <taxon>Kordiimonadales</taxon>
        <taxon>Kordiimonadaceae</taxon>
        <taxon>Kordiimonas</taxon>
    </lineage>
</organism>
<feature type="signal peptide" evidence="2">
    <location>
        <begin position="1"/>
        <end position="22"/>
    </location>
</feature>
<dbReference type="EMBL" id="JBHSCR010000010">
    <property type="protein sequence ID" value="MFC4348492.1"/>
    <property type="molecule type" value="Genomic_DNA"/>
</dbReference>
<reference evidence="4" key="1">
    <citation type="journal article" date="2019" name="Int. J. Syst. Evol. Microbiol.">
        <title>The Global Catalogue of Microorganisms (GCM) 10K type strain sequencing project: providing services to taxonomists for standard genome sequencing and annotation.</title>
        <authorList>
            <consortium name="The Broad Institute Genomics Platform"/>
            <consortium name="The Broad Institute Genome Sequencing Center for Infectious Disease"/>
            <person name="Wu L."/>
            <person name="Ma J."/>
        </authorList>
    </citation>
    <scope>NUCLEOTIDE SEQUENCE [LARGE SCALE GENOMIC DNA]</scope>
    <source>
        <strain evidence="4">CGMCC 1.15304</strain>
    </source>
</reference>
<evidence type="ECO:0000256" key="1">
    <source>
        <dbReference type="SAM" id="MobiDB-lite"/>
    </source>
</evidence>
<proteinExistence type="predicted"/>
<dbReference type="Proteomes" id="UP001595776">
    <property type="component" value="Unassembled WGS sequence"/>
</dbReference>
<protein>
    <submittedName>
        <fullName evidence="3">Uncharacterized protein</fullName>
    </submittedName>
</protein>
<accession>A0ABV8UC79</accession>
<dbReference type="RefSeq" id="WP_068151490.1">
    <property type="nucleotide sequence ID" value="NZ_JBHSCR010000010.1"/>
</dbReference>
<feature type="compositionally biased region" description="Basic and acidic residues" evidence="1">
    <location>
        <begin position="33"/>
        <end position="44"/>
    </location>
</feature>
<feature type="region of interest" description="Disordered" evidence="1">
    <location>
        <begin position="27"/>
        <end position="77"/>
    </location>
</feature>
<evidence type="ECO:0000313" key="3">
    <source>
        <dbReference type="EMBL" id="MFC4348492.1"/>
    </source>
</evidence>
<keyword evidence="4" id="KW-1185">Reference proteome</keyword>
<evidence type="ECO:0000313" key="4">
    <source>
        <dbReference type="Proteomes" id="UP001595776"/>
    </source>
</evidence>